<evidence type="ECO:0000313" key="2">
    <source>
        <dbReference type="Proteomes" id="UP000652477"/>
    </source>
</evidence>
<gene>
    <name evidence="1" type="ORF">H8S37_06180</name>
</gene>
<name>A0A923RQC6_9FIRM</name>
<dbReference type="EMBL" id="JACOPF010000001">
    <property type="protein sequence ID" value="MBC5688518.1"/>
    <property type="molecule type" value="Genomic_DNA"/>
</dbReference>
<dbReference type="PANTHER" id="PTHR30432">
    <property type="entry name" value="TRANSCRIPTIONAL REGULATOR MODE"/>
    <property type="match status" value="1"/>
</dbReference>
<accession>A0A923RQC6</accession>
<dbReference type="RefSeq" id="WP_186875126.1">
    <property type="nucleotide sequence ID" value="NZ_JACOPF010000001.1"/>
</dbReference>
<dbReference type="InterPro" id="IPR036388">
    <property type="entry name" value="WH-like_DNA-bd_sf"/>
</dbReference>
<keyword evidence="2" id="KW-1185">Reference proteome</keyword>
<dbReference type="Proteomes" id="UP000652477">
    <property type="component" value="Unassembled WGS sequence"/>
</dbReference>
<organism evidence="1 2">
    <name type="scientific">Mediterraneibacter hominis</name>
    <dbReference type="NCBI Taxonomy" id="2763054"/>
    <lineage>
        <taxon>Bacteria</taxon>
        <taxon>Bacillati</taxon>
        <taxon>Bacillota</taxon>
        <taxon>Clostridia</taxon>
        <taxon>Lachnospirales</taxon>
        <taxon>Lachnospiraceae</taxon>
        <taxon>Mediterraneibacter</taxon>
    </lineage>
</organism>
<dbReference type="InterPro" id="IPR051815">
    <property type="entry name" value="Molybdate_resp_trans_reg"/>
</dbReference>
<dbReference type="SUPFAM" id="SSF46785">
    <property type="entry name" value="Winged helix' DNA-binding domain"/>
    <property type="match status" value="1"/>
</dbReference>
<proteinExistence type="predicted"/>
<sequence>MFHPVVKIKVYNEDLVFGPGLSMLLGHIKETGSMKEACSAMGMSYSKGWKIVNRAEKELEYALITRQHGGSRGGKCEITLKGAALIQRYEKIEKDVQEYTKKIFLEYFPEYDCHADSQLGEVQ</sequence>
<evidence type="ECO:0000313" key="1">
    <source>
        <dbReference type="EMBL" id="MBC5688518.1"/>
    </source>
</evidence>
<reference evidence="1" key="1">
    <citation type="submission" date="2020-08" db="EMBL/GenBank/DDBJ databases">
        <title>Genome public.</title>
        <authorList>
            <person name="Liu C."/>
            <person name="Sun Q."/>
        </authorList>
    </citation>
    <scope>NUCLEOTIDE SEQUENCE</scope>
    <source>
        <strain evidence="1">NSJ-55</strain>
    </source>
</reference>
<protein>
    <submittedName>
        <fullName evidence="1">LysR family transcriptional regulator</fullName>
    </submittedName>
</protein>
<dbReference type="AlphaFoldDB" id="A0A923RQC6"/>
<comment type="caution">
    <text evidence="1">The sequence shown here is derived from an EMBL/GenBank/DDBJ whole genome shotgun (WGS) entry which is preliminary data.</text>
</comment>
<dbReference type="PANTHER" id="PTHR30432:SF1">
    <property type="entry name" value="DNA-BINDING TRANSCRIPTIONAL DUAL REGULATOR MODE"/>
    <property type="match status" value="1"/>
</dbReference>
<dbReference type="InterPro" id="IPR036390">
    <property type="entry name" value="WH_DNA-bd_sf"/>
</dbReference>
<dbReference type="Gene3D" id="1.10.10.10">
    <property type="entry name" value="Winged helix-like DNA-binding domain superfamily/Winged helix DNA-binding domain"/>
    <property type="match status" value="1"/>
</dbReference>